<accession>A0A9P0DG59</accession>
<dbReference type="HAMAP" id="MF_03069">
    <property type="entry name" value="Kintoun"/>
    <property type="match status" value="1"/>
</dbReference>
<dbReference type="EMBL" id="OU896721">
    <property type="protein sequence ID" value="CAH1153895.1"/>
    <property type="molecule type" value="Genomic_DNA"/>
</dbReference>
<feature type="region of interest" description="Disordered" evidence="4">
    <location>
        <begin position="225"/>
        <end position="244"/>
    </location>
</feature>
<evidence type="ECO:0000256" key="2">
    <source>
        <dbReference type="ARBA" id="ARBA00024190"/>
    </source>
</evidence>
<organism evidence="7 8">
    <name type="scientific">Phaedon cochleariae</name>
    <name type="common">Mustard beetle</name>
    <dbReference type="NCBI Taxonomy" id="80249"/>
    <lineage>
        <taxon>Eukaryota</taxon>
        <taxon>Metazoa</taxon>
        <taxon>Ecdysozoa</taxon>
        <taxon>Arthropoda</taxon>
        <taxon>Hexapoda</taxon>
        <taxon>Insecta</taxon>
        <taxon>Pterygota</taxon>
        <taxon>Neoptera</taxon>
        <taxon>Endopterygota</taxon>
        <taxon>Coleoptera</taxon>
        <taxon>Polyphaga</taxon>
        <taxon>Cucujiformia</taxon>
        <taxon>Chrysomeloidea</taxon>
        <taxon>Chrysomelidae</taxon>
        <taxon>Chrysomelinae</taxon>
        <taxon>Chrysomelini</taxon>
        <taxon>Phaedon</taxon>
    </lineage>
</organism>
<dbReference type="GO" id="GO:0070286">
    <property type="term" value="P:axonemal dynein complex assembly"/>
    <property type="evidence" value="ECO:0007669"/>
    <property type="project" value="UniProtKB-UniRule"/>
</dbReference>
<name>A0A9P0DG59_PHACE</name>
<comment type="similarity">
    <text evidence="3">Belongs to the PIH1 family. Kintoun subfamily.</text>
</comment>
<comment type="subcellular location">
    <subcellularLocation>
        <location evidence="3">Cytoplasm</location>
    </subcellularLocation>
    <subcellularLocation>
        <location evidence="2">Dynein axonemal particle</location>
    </subcellularLocation>
</comment>
<feature type="compositionally biased region" description="Basic residues" evidence="4">
    <location>
        <begin position="718"/>
        <end position="734"/>
    </location>
</feature>
<feature type="compositionally biased region" description="Basic and acidic residues" evidence="4">
    <location>
        <begin position="735"/>
        <end position="755"/>
    </location>
</feature>
<dbReference type="AlphaFoldDB" id="A0A9P0DG59"/>
<sequence>MANSFDKLKELNLSCDEIERIGDALKKPEFRKLLSEYFKEVQDPNNRKLYEEELTELEKERGNDITFIHPKPGYVIKTSVNGSQKAFINISINEHVTKPTSSPAVQHGERGLHWSLPYSLSQPREDFDKNRVPCMVYDVVFHPDTIHLAKNNNAFHDTVNNTALDAIESSFGVILDKKNLKFPKLAYKGVPNASVIRKPSKQKPEHTPEEKAFFDELFAKAPSNIPFPVKKDKKPKQDDKSDYTRPNFVIKQRNYVDMQECVDHKEAKLNSTIPHELIVEIQLPLLKSSKNVKLDVAEKTIQLICESPVKYKLNLTLPYSVNESSGNAEFRKDHKKMVITLPVKRSVQHNVSDSSVRKCEEVSKQFSEVKSPVRIEEFEKLSLIETSEKSIDNSSEFRTKFLDENLHYDIPEFSCHVFNNIIAFTLNVKNVDEKSIDKVVFNDDTSFHVKFTSISSSFYPSHFAFCVKLPSYKINKEDLSVEVWDNNVILQVPVHSTLSPIDKGNKLTSYFYGLNSDSLTEKYVEEPEFINHILQGEQEKYDNPCETQPLESYKESTKRKKESTPKPNRKNQDNPPQSYKEPTERKQENTPKLNKNNPDPVKTDAIEESRITKAINIMGAPSGNSYESSSDELSCSSFSPRKRSILKRMPSQRTSVRRCVSESGLDDYVASSLENCLSSLDSVIPEDGEISCSLKKTVRFNDVVMRQLFRSNSSILGQKKKNQRKAKNKKRCMERRHSESETSGDEKKENSKKGCNDLNLEEGISEMKKEEPHDIFHLEVDN</sequence>
<dbReference type="PANTHER" id="PTHR22997:SF3">
    <property type="entry name" value="PROTEIN KINTOUN"/>
    <property type="match status" value="1"/>
</dbReference>
<dbReference type="InterPro" id="IPR034727">
    <property type="entry name" value="Kintoun"/>
</dbReference>
<keyword evidence="1 3" id="KW-0963">Cytoplasm</keyword>
<dbReference type="Pfam" id="PF08190">
    <property type="entry name" value="PIH1"/>
    <property type="match status" value="1"/>
</dbReference>
<dbReference type="InterPro" id="IPR050734">
    <property type="entry name" value="PIH1/Kintoun_subfamily"/>
</dbReference>
<dbReference type="PANTHER" id="PTHR22997">
    <property type="entry name" value="PIH1 DOMAIN-CONTAINING PROTEIN 1"/>
    <property type="match status" value="1"/>
</dbReference>
<feature type="region of interest" description="Disordered" evidence="4">
    <location>
        <begin position="540"/>
        <end position="605"/>
    </location>
</feature>
<keyword evidence="8" id="KW-1185">Reference proteome</keyword>
<feature type="compositionally biased region" description="Basic and acidic residues" evidence="4">
    <location>
        <begin position="765"/>
        <end position="782"/>
    </location>
</feature>
<dbReference type="GO" id="GO:0120293">
    <property type="term" value="C:dynein axonemal particle"/>
    <property type="evidence" value="ECO:0007669"/>
    <property type="project" value="UniProtKB-SubCell"/>
</dbReference>
<dbReference type="InterPro" id="IPR041442">
    <property type="entry name" value="PIH1D1/2/3_CS-like"/>
</dbReference>
<evidence type="ECO:0000256" key="4">
    <source>
        <dbReference type="SAM" id="MobiDB-lite"/>
    </source>
</evidence>
<feature type="domain" description="PIH1 N-terminal" evidence="5">
    <location>
        <begin position="41"/>
        <end position="203"/>
    </location>
</feature>
<dbReference type="Proteomes" id="UP001153737">
    <property type="component" value="Chromosome 15"/>
</dbReference>
<feature type="region of interest" description="Disordered" evidence="4">
    <location>
        <begin position="714"/>
        <end position="782"/>
    </location>
</feature>
<feature type="domain" description="PIH1D1/2/3 CS-like" evidence="6">
    <location>
        <begin position="243"/>
        <end position="344"/>
    </location>
</feature>
<dbReference type="GO" id="GO:0060285">
    <property type="term" value="P:cilium-dependent cell motility"/>
    <property type="evidence" value="ECO:0007669"/>
    <property type="project" value="UniProtKB-UniRule"/>
</dbReference>
<comment type="function">
    <text evidence="3">Required for cytoplasmic pre-assembly of axonemal dyneins, thereby playing a central role in motility in cilia and flagella. Involved in pre-assembly of dynein arm complexes in the cytoplasm before intraflagellar transport loads them for the ciliary compartment.</text>
</comment>
<dbReference type="InterPro" id="IPR008978">
    <property type="entry name" value="HSP20-like_chaperone"/>
</dbReference>
<dbReference type="OrthoDB" id="546764at2759"/>
<evidence type="ECO:0000259" key="6">
    <source>
        <dbReference type="Pfam" id="PF18201"/>
    </source>
</evidence>
<dbReference type="Gene3D" id="2.60.40.790">
    <property type="match status" value="1"/>
</dbReference>
<dbReference type="InterPro" id="IPR012981">
    <property type="entry name" value="PIH1_N"/>
</dbReference>
<dbReference type="Pfam" id="PF18201">
    <property type="entry name" value="PIH1_CS"/>
    <property type="match status" value="1"/>
</dbReference>
<evidence type="ECO:0000259" key="5">
    <source>
        <dbReference type="Pfam" id="PF08190"/>
    </source>
</evidence>
<reference evidence="7" key="2">
    <citation type="submission" date="2022-10" db="EMBL/GenBank/DDBJ databases">
        <authorList>
            <consortium name="ENA_rothamsted_submissions"/>
            <consortium name="culmorum"/>
            <person name="King R."/>
        </authorList>
    </citation>
    <scope>NUCLEOTIDE SEQUENCE</scope>
</reference>
<reference evidence="7" key="1">
    <citation type="submission" date="2022-01" db="EMBL/GenBank/DDBJ databases">
        <authorList>
            <person name="King R."/>
        </authorList>
    </citation>
    <scope>NUCLEOTIDE SEQUENCE</scope>
</reference>
<gene>
    <name evidence="7" type="ORF">PHAECO_LOCUS4588</name>
</gene>
<evidence type="ECO:0000256" key="1">
    <source>
        <dbReference type="ARBA" id="ARBA00022490"/>
    </source>
</evidence>
<evidence type="ECO:0000313" key="7">
    <source>
        <dbReference type="EMBL" id="CAH1153895.1"/>
    </source>
</evidence>
<evidence type="ECO:0000313" key="8">
    <source>
        <dbReference type="Proteomes" id="UP001153737"/>
    </source>
</evidence>
<proteinExistence type="inferred from homology"/>
<evidence type="ECO:0000256" key="3">
    <source>
        <dbReference type="HAMAP-Rule" id="MF_03069"/>
    </source>
</evidence>
<protein>
    <recommendedName>
        <fullName evidence="3">Protein kintoun</fullName>
    </recommendedName>
    <alternativeName>
        <fullName evidence="3">Dynein assembly factor 2, axonemal homolog</fullName>
    </alternativeName>
</protein>